<organism evidence="1 2">
    <name type="scientific">Solanum verrucosum</name>
    <dbReference type="NCBI Taxonomy" id="315347"/>
    <lineage>
        <taxon>Eukaryota</taxon>
        <taxon>Viridiplantae</taxon>
        <taxon>Streptophyta</taxon>
        <taxon>Embryophyta</taxon>
        <taxon>Tracheophyta</taxon>
        <taxon>Spermatophyta</taxon>
        <taxon>Magnoliopsida</taxon>
        <taxon>eudicotyledons</taxon>
        <taxon>Gunneridae</taxon>
        <taxon>Pentapetalae</taxon>
        <taxon>asterids</taxon>
        <taxon>lamiids</taxon>
        <taxon>Solanales</taxon>
        <taxon>Solanaceae</taxon>
        <taxon>Solanoideae</taxon>
        <taxon>Solaneae</taxon>
        <taxon>Solanum</taxon>
    </lineage>
</organism>
<dbReference type="Gene3D" id="2.40.70.10">
    <property type="entry name" value="Acid Proteases"/>
    <property type="match status" value="1"/>
</dbReference>
<reference evidence="1" key="1">
    <citation type="submission" date="2023-08" db="EMBL/GenBank/DDBJ databases">
        <title>A de novo genome assembly of Solanum verrucosum Schlechtendal, a Mexican diploid species geographically isolated from the other diploid A-genome species in potato relatives.</title>
        <authorList>
            <person name="Hosaka K."/>
        </authorList>
    </citation>
    <scope>NUCLEOTIDE SEQUENCE</scope>
    <source>
        <tissue evidence="1">Young leaves</tissue>
    </source>
</reference>
<dbReference type="AlphaFoldDB" id="A0AAF0PM65"/>
<dbReference type="InterPro" id="IPR032567">
    <property type="entry name" value="RTL1-rel"/>
</dbReference>
<dbReference type="PANTHER" id="PTHR15503">
    <property type="entry name" value="LDOC1 RELATED"/>
    <property type="match status" value="1"/>
</dbReference>
<dbReference type="GO" id="GO:0004190">
    <property type="term" value="F:aspartic-type endopeptidase activity"/>
    <property type="evidence" value="ECO:0007669"/>
    <property type="project" value="InterPro"/>
</dbReference>
<dbReference type="Pfam" id="PF08284">
    <property type="entry name" value="RVP_2"/>
    <property type="match status" value="1"/>
</dbReference>
<dbReference type="SUPFAM" id="SSF50630">
    <property type="entry name" value="Acid proteases"/>
    <property type="match status" value="1"/>
</dbReference>
<evidence type="ECO:0000313" key="1">
    <source>
        <dbReference type="EMBL" id="WMV07257.1"/>
    </source>
</evidence>
<dbReference type="InterPro" id="IPR001969">
    <property type="entry name" value="Aspartic_peptidase_AS"/>
</dbReference>
<evidence type="ECO:0000313" key="2">
    <source>
        <dbReference type="Proteomes" id="UP001234989"/>
    </source>
</evidence>
<dbReference type="GO" id="GO:0006508">
    <property type="term" value="P:proteolysis"/>
    <property type="evidence" value="ECO:0007669"/>
    <property type="project" value="InterPro"/>
</dbReference>
<dbReference type="EMBL" id="CP133612">
    <property type="protein sequence ID" value="WMV07257.1"/>
    <property type="molecule type" value="Genomic_DNA"/>
</dbReference>
<accession>A0AAF0PM65</accession>
<proteinExistence type="predicted"/>
<sequence>MPMGRHQSEVELERLLLSHNLRYGGCSLYSICRPSALWSRQRVSVRDESRVRLESLVKVTLSMTEYEAHFFEISRHALTIVSDKEERVRQFVRGLTFSIRSYVSRESRERAFFQSILRMGSQPEVLLVLSEVAVVVHQTHSGPQRFISASPARDSAPLTRFEAKLSSVKVAGLLVEEDRTETFDDVITCIVLVCHRPVSVLLDSGSTFSYVSTYFVVGFDMLSNCMSVPIRISKLVGDSLVVDRVYRSCLVLLVGYDIWVDLIILRMVDLDIILGMDQISLHHSILDCYVKTMTLAMSGVPRVEWTSVSGSYPSKVITFIRAQNLIDRGCLSYLAFIWDTSIEPPPMNSVPMKREFTYVFPTNLPGVPSDKAIDLEPATKPISISPYRMA</sequence>
<dbReference type="Proteomes" id="UP001234989">
    <property type="component" value="Chromosome 1"/>
</dbReference>
<dbReference type="PROSITE" id="PS00141">
    <property type="entry name" value="ASP_PROTEASE"/>
    <property type="match status" value="1"/>
</dbReference>
<dbReference type="PANTHER" id="PTHR15503:SF45">
    <property type="entry name" value="RNA-DIRECTED DNA POLYMERASE HOMOLOG"/>
    <property type="match status" value="1"/>
</dbReference>
<keyword evidence="2" id="KW-1185">Reference proteome</keyword>
<dbReference type="InterPro" id="IPR021109">
    <property type="entry name" value="Peptidase_aspartic_dom_sf"/>
</dbReference>
<evidence type="ECO:0008006" key="3">
    <source>
        <dbReference type="Google" id="ProtNLM"/>
    </source>
</evidence>
<protein>
    <recommendedName>
        <fullName evidence="3">Gag-pol polyprotein</fullName>
    </recommendedName>
</protein>
<dbReference type="CDD" id="cd00303">
    <property type="entry name" value="retropepsin_like"/>
    <property type="match status" value="1"/>
</dbReference>
<gene>
    <name evidence="1" type="ORF">MTR67_000642</name>
</gene>
<name>A0AAF0PM65_SOLVR</name>